<dbReference type="Proteomes" id="UP000185860">
    <property type="component" value="Unassembled WGS sequence"/>
</dbReference>
<comment type="caution">
    <text evidence="2">The sequence shown here is derived from an EMBL/GenBank/DDBJ whole genome shotgun (WGS) entry which is preliminary data.</text>
</comment>
<dbReference type="InterPro" id="IPR015946">
    <property type="entry name" value="KH_dom-like_a/b"/>
</dbReference>
<feature type="domain" description="R3H" evidence="1">
    <location>
        <begin position="106"/>
        <end position="171"/>
    </location>
</feature>
<dbReference type="Gene3D" id="3.30.300.20">
    <property type="match status" value="1"/>
</dbReference>
<dbReference type="PANTHER" id="PTHR35800">
    <property type="entry name" value="PROTEIN JAG"/>
    <property type="match status" value="1"/>
</dbReference>
<dbReference type="RefSeq" id="WP_073594332.1">
    <property type="nucleotide sequence ID" value="NZ_MRCE01000013.1"/>
</dbReference>
<dbReference type="InterPro" id="IPR034079">
    <property type="entry name" value="R3H_KhpB"/>
</dbReference>
<dbReference type="PANTHER" id="PTHR35800:SF1">
    <property type="entry name" value="RNA-BINDING PROTEIN KHPB"/>
    <property type="match status" value="1"/>
</dbReference>
<gene>
    <name evidence="2" type="ORF">NIES2119_15165</name>
</gene>
<protein>
    <submittedName>
        <fullName evidence="2">RNA-binding protein</fullName>
    </submittedName>
</protein>
<dbReference type="InterPro" id="IPR039247">
    <property type="entry name" value="KhpB"/>
</dbReference>
<organism evidence="2 3">
    <name type="scientific">[Phormidium ambiguum] IAM M-71</name>
    <dbReference type="NCBI Taxonomy" id="454136"/>
    <lineage>
        <taxon>Bacteria</taxon>
        <taxon>Bacillati</taxon>
        <taxon>Cyanobacteriota</taxon>
        <taxon>Cyanophyceae</taxon>
        <taxon>Oscillatoriophycideae</taxon>
        <taxon>Aerosakkonematales</taxon>
        <taxon>Aerosakkonemataceae</taxon>
        <taxon>Floridanema</taxon>
    </lineage>
</organism>
<dbReference type="OrthoDB" id="465424at2"/>
<dbReference type="STRING" id="454136.NIES2119_15165"/>
<dbReference type="SUPFAM" id="SSF82708">
    <property type="entry name" value="R3H domain"/>
    <property type="match status" value="1"/>
</dbReference>
<accession>A0A1U7IJ75</accession>
<dbReference type="Pfam" id="PF01424">
    <property type="entry name" value="R3H"/>
    <property type="match status" value="1"/>
</dbReference>
<reference evidence="2 3" key="1">
    <citation type="submission" date="2016-11" db="EMBL/GenBank/DDBJ databases">
        <title>Draft Genome Sequences of Nine Cyanobacterial Strains from Diverse Habitats.</title>
        <authorList>
            <person name="Zhu T."/>
            <person name="Hou S."/>
            <person name="Lu X."/>
            <person name="Hess W.R."/>
        </authorList>
    </citation>
    <scope>NUCLEOTIDE SEQUENCE [LARGE SCALE GENOMIC DNA]</scope>
    <source>
        <strain evidence="2 3">IAM M-71</strain>
    </source>
</reference>
<dbReference type="PROSITE" id="PS51061">
    <property type="entry name" value="R3H"/>
    <property type="match status" value="1"/>
</dbReference>
<dbReference type="EMBL" id="MRCE01000013">
    <property type="protein sequence ID" value="OKH37153.1"/>
    <property type="molecule type" value="Genomic_DNA"/>
</dbReference>
<evidence type="ECO:0000259" key="1">
    <source>
        <dbReference type="PROSITE" id="PS51061"/>
    </source>
</evidence>
<dbReference type="SMART" id="SM00393">
    <property type="entry name" value="R3H"/>
    <property type="match status" value="1"/>
</dbReference>
<dbReference type="InterPro" id="IPR036867">
    <property type="entry name" value="R3H_dom_sf"/>
</dbReference>
<evidence type="ECO:0000313" key="2">
    <source>
        <dbReference type="EMBL" id="OKH37153.1"/>
    </source>
</evidence>
<dbReference type="InterPro" id="IPR001374">
    <property type="entry name" value="R3H_dom"/>
</dbReference>
<dbReference type="CDD" id="cd02644">
    <property type="entry name" value="R3H_jag"/>
    <property type="match status" value="1"/>
</dbReference>
<proteinExistence type="predicted"/>
<dbReference type="Gene3D" id="3.30.1370.50">
    <property type="entry name" value="R3H-like domain"/>
    <property type="match status" value="1"/>
</dbReference>
<dbReference type="GO" id="GO:0003723">
    <property type="term" value="F:RNA binding"/>
    <property type="evidence" value="ECO:0007669"/>
    <property type="project" value="InterPro"/>
</dbReference>
<name>A0A1U7IJ75_9CYAN</name>
<dbReference type="AlphaFoldDB" id="A0A1U7IJ75"/>
<evidence type="ECO:0000313" key="3">
    <source>
        <dbReference type="Proteomes" id="UP000185860"/>
    </source>
</evidence>
<sequence length="171" mass="19700">MTDTRIQDGQKWLEELLKLIKVPAMVKAEKAEAQAELADPEEPEEPASYWLTIDETHLSRAQIQVLIGNEGATLDAIQYLVNAILNMGKEHEEQAAYTVELDGYRVRRQAELLALAEYAIQQVRTNGQEFEMKSLSAAERRQIHTFLKEFTDLESYSRGKEPDRRLVVRRR</sequence>